<evidence type="ECO:0000313" key="2">
    <source>
        <dbReference type="Proteomes" id="UP000314294"/>
    </source>
</evidence>
<reference evidence="1 2" key="1">
    <citation type="submission" date="2019-03" db="EMBL/GenBank/DDBJ databases">
        <title>First draft genome of Liparis tanakae, snailfish: a comprehensive survey of snailfish specific genes.</title>
        <authorList>
            <person name="Kim W."/>
            <person name="Song I."/>
            <person name="Jeong J.-H."/>
            <person name="Kim D."/>
            <person name="Kim S."/>
            <person name="Ryu S."/>
            <person name="Song J.Y."/>
            <person name="Lee S.K."/>
        </authorList>
    </citation>
    <scope>NUCLEOTIDE SEQUENCE [LARGE SCALE GENOMIC DNA]</scope>
    <source>
        <tissue evidence="1">Muscle</tissue>
    </source>
</reference>
<dbReference type="AlphaFoldDB" id="A0A4Z2G5A2"/>
<comment type="caution">
    <text evidence="1">The sequence shown here is derived from an EMBL/GenBank/DDBJ whole genome shotgun (WGS) entry which is preliminary data.</text>
</comment>
<name>A0A4Z2G5A2_9TELE</name>
<gene>
    <name evidence="1" type="ORF">EYF80_041826</name>
</gene>
<dbReference type="EMBL" id="SRLO01000717">
    <property type="protein sequence ID" value="TNN47964.1"/>
    <property type="molecule type" value="Genomic_DNA"/>
</dbReference>
<dbReference type="Proteomes" id="UP000314294">
    <property type="component" value="Unassembled WGS sequence"/>
</dbReference>
<keyword evidence="2" id="KW-1185">Reference proteome</keyword>
<accession>A0A4Z2G5A2</accession>
<organism evidence="1 2">
    <name type="scientific">Liparis tanakae</name>
    <name type="common">Tanaka's snailfish</name>
    <dbReference type="NCBI Taxonomy" id="230148"/>
    <lineage>
        <taxon>Eukaryota</taxon>
        <taxon>Metazoa</taxon>
        <taxon>Chordata</taxon>
        <taxon>Craniata</taxon>
        <taxon>Vertebrata</taxon>
        <taxon>Euteleostomi</taxon>
        <taxon>Actinopterygii</taxon>
        <taxon>Neopterygii</taxon>
        <taxon>Teleostei</taxon>
        <taxon>Neoteleostei</taxon>
        <taxon>Acanthomorphata</taxon>
        <taxon>Eupercaria</taxon>
        <taxon>Perciformes</taxon>
        <taxon>Cottioidei</taxon>
        <taxon>Cottales</taxon>
        <taxon>Liparidae</taxon>
        <taxon>Liparis</taxon>
    </lineage>
</organism>
<evidence type="ECO:0000313" key="1">
    <source>
        <dbReference type="EMBL" id="TNN47964.1"/>
    </source>
</evidence>
<protein>
    <submittedName>
        <fullName evidence="1">Uncharacterized protein</fullName>
    </submittedName>
</protein>
<sequence>MAFYSLEVCGALTAPPRLPPPFLIKQPTASQTTLVS</sequence>
<proteinExistence type="predicted"/>